<feature type="region of interest" description="Disordered" evidence="2">
    <location>
        <begin position="181"/>
        <end position="203"/>
    </location>
</feature>
<dbReference type="STRING" id="34103.SAMN05421778_11651"/>
<dbReference type="RefSeq" id="WP_037481158.1">
    <property type="nucleotide sequence ID" value="NZ_AZRA01000049.1"/>
</dbReference>
<evidence type="ECO:0000259" key="3">
    <source>
        <dbReference type="Pfam" id="PF13649"/>
    </source>
</evidence>
<dbReference type="EMBL" id="AZRA01000049">
    <property type="protein sequence ID" value="KDB52507.1"/>
    <property type="molecule type" value="Genomic_DNA"/>
</dbReference>
<dbReference type="AlphaFoldDB" id="A0A059KM37"/>
<dbReference type="CDD" id="cd02440">
    <property type="entry name" value="AdoMet_MTases"/>
    <property type="match status" value="1"/>
</dbReference>
<sequence length="203" mass="22317">MSARQFWDQRFAGETFKYGLEPNAFLRAEATRLAPGSRVLVPGDGEGRNGVWLAQQGHRVCSVDASPVGLDKALLLARQRGVDLDVELGDLEVWAPVPGAWDALVLIYVHLPSAWRTQVHRRLAQGLRPGGRVIVEAFHPTQLGRDSGGPRDLDMLCTLEDLRADFGGLCEEMSGWQGEVMLDEGPGHQGAARVTRWSARRRG</sequence>
<organism evidence="4 5">
    <name type="scientific">Sphaerotilus natans subsp. natans DSM 6575</name>
    <dbReference type="NCBI Taxonomy" id="1286631"/>
    <lineage>
        <taxon>Bacteria</taxon>
        <taxon>Pseudomonadati</taxon>
        <taxon>Pseudomonadota</taxon>
        <taxon>Betaproteobacteria</taxon>
        <taxon>Burkholderiales</taxon>
        <taxon>Sphaerotilaceae</taxon>
        <taxon>Sphaerotilus</taxon>
    </lineage>
</organism>
<dbReference type="PANTHER" id="PTHR43861:SF3">
    <property type="entry name" value="PUTATIVE (AFU_ORTHOLOGUE AFUA_2G14390)-RELATED"/>
    <property type="match status" value="1"/>
</dbReference>
<feature type="domain" description="Methyltransferase" evidence="3">
    <location>
        <begin position="39"/>
        <end position="131"/>
    </location>
</feature>
<dbReference type="InterPro" id="IPR029063">
    <property type="entry name" value="SAM-dependent_MTases_sf"/>
</dbReference>
<reference evidence="4 5" key="1">
    <citation type="journal article" date="2014" name="FEMS Microbiol. Ecol.">
        <title>Sphaerotilus natans encrusted with nanoball-shaped Fe(III) oxide minerals formed by nitrate-reducing mixotrophic Fe(II) oxidation.</title>
        <authorList>
            <person name="Park S."/>
            <person name="Kim D.H."/>
            <person name="Lee J.H."/>
            <person name="Hur H.G."/>
        </authorList>
    </citation>
    <scope>NUCLEOTIDE SEQUENCE [LARGE SCALE GENOMIC DNA]</scope>
    <source>
        <strain evidence="4 5">DSM 6575</strain>
    </source>
</reference>
<dbReference type="InterPro" id="IPR041698">
    <property type="entry name" value="Methyltransf_25"/>
</dbReference>
<dbReference type="PATRIC" id="fig|1286631.3.peg.1925"/>
<dbReference type="Gene3D" id="3.40.50.150">
    <property type="entry name" value="Vaccinia Virus protein VP39"/>
    <property type="match status" value="1"/>
</dbReference>
<protein>
    <recommendedName>
        <fullName evidence="3">Methyltransferase domain-containing protein</fullName>
    </recommendedName>
</protein>
<accession>A0A059KM37</accession>
<proteinExistence type="predicted"/>
<dbReference type="Proteomes" id="UP000026714">
    <property type="component" value="Unassembled WGS sequence"/>
</dbReference>
<dbReference type="GO" id="GO:0008757">
    <property type="term" value="F:S-adenosylmethionine-dependent methyltransferase activity"/>
    <property type="evidence" value="ECO:0007669"/>
    <property type="project" value="InterPro"/>
</dbReference>
<evidence type="ECO:0000256" key="1">
    <source>
        <dbReference type="ARBA" id="ARBA00022679"/>
    </source>
</evidence>
<dbReference type="Pfam" id="PF13649">
    <property type="entry name" value="Methyltransf_25"/>
    <property type="match status" value="1"/>
</dbReference>
<evidence type="ECO:0000313" key="5">
    <source>
        <dbReference type="Proteomes" id="UP000026714"/>
    </source>
</evidence>
<dbReference type="PANTHER" id="PTHR43861">
    <property type="entry name" value="TRANS-ACONITATE 2-METHYLTRANSFERASE-RELATED"/>
    <property type="match status" value="1"/>
</dbReference>
<dbReference type="GO" id="GO:0032259">
    <property type="term" value="P:methylation"/>
    <property type="evidence" value="ECO:0007669"/>
    <property type="project" value="UniProtKB-KW"/>
</dbReference>
<comment type="caution">
    <text evidence="4">The sequence shown here is derived from an EMBL/GenBank/DDBJ whole genome shotgun (WGS) entry which is preliminary data.</text>
</comment>
<keyword evidence="1" id="KW-0808">Transferase</keyword>
<name>A0A059KM37_9BURK</name>
<dbReference type="eggNOG" id="COG0500">
    <property type="taxonomic scope" value="Bacteria"/>
</dbReference>
<keyword evidence="5" id="KW-1185">Reference proteome</keyword>
<gene>
    <name evidence="4" type="ORF">X805_19580</name>
</gene>
<evidence type="ECO:0000313" key="4">
    <source>
        <dbReference type="EMBL" id="KDB52507.1"/>
    </source>
</evidence>
<evidence type="ECO:0000256" key="2">
    <source>
        <dbReference type="SAM" id="MobiDB-lite"/>
    </source>
</evidence>
<dbReference type="SUPFAM" id="SSF53335">
    <property type="entry name" value="S-adenosyl-L-methionine-dependent methyltransferases"/>
    <property type="match status" value="1"/>
</dbReference>